<protein>
    <recommendedName>
        <fullName evidence="4">Aminomethyltransferase folate-binding domain-containing protein</fullName>
    </recommendedName>
</protein>
<keyword evidence="3" id="KW-1185">Reference proteome</keyword>
<organism evidence="2 3">
    <name type="scientific">Agromyces marinus</name>
    <dbReference type="NCBI Taxonomy" id="1389020"/>
    <lineage>
        <taxon>Bacteria</taxon>
        <taxon>Bacillati</taxon>
        <taxon>Actinomycetota</taxon>
        <taxon>Actinomycetes</taxon>
        <taxon>Micrococcales</taxon>
        <taxon>Microbacteriaceae</taxon>
        <taxon>Agromyces</taxon>
    </lineage>
</organism>
<evidence type="ECO:0000256" key="1">
    <source>
        <dbReference type="SAM" id="MobiDB-lite"/>
    </source>
</evidence>
<dbReference type="EMBL" id="AP027734">
    <property type="protein sequence ID" value="BDZ55553.1"/>
    <property type="molecule type" value="Genomic_DNA"/>
</dbReference>
<proteinExistence type="predicted"/>
<gene>
    <name evidence="2" type="ORF">GCM10025870_26260</name>
</gene>
<dbReference type="Proteomes" id="UP001321477">
    <property type="component" value="Chromosome"/>
</dbReference>
<accession>A0ABM8H432</accession>
<evidence type="ECO:0000313" key="3">
    <source>
        <dbReference type="Proteomes" id="UP001321477"/>
    </source>
</evidence>
<evidence type="ECO:0008006" key="4">
    <source>
        <dbReference type="Google" id="ProtNLM"/>
    </source>
</evidence>
<reference evidence="3" key="1">
    <citation type="journal article" date="2019" name="Int. J. Syst. Evol. Microbiol.">
        <title>The Global Catalogue of Microorganisms (GCM) 10K type strain sequencing project: providing services to taxonomists for standard genome sequencing and annotation.</title>
        <authorList>
            <consortium name="The Broad Institute Genomics Platform"/>
            <consortium name="The Broad Institute Genome Sequencing Center for Infectious Disease"/>
            <person name="Wu L."/>
            <person name="Ma J."/>
        </authorList>
    </citation>
    <scope>NUCLEOTIDE SEQUENCE [LARGE SCALE GENOMIC DNA]</scope>
    <source>
        <strain evidence="3">NBRC 109019</strain>
    </source>
</reference>
<evidence type="ECO:0000313" key="2">
    <source>
        <dbReference type="EMBL" id="BDZ55553.1"/>
    </source>
</evidence>
<sequence>MPVGVKLGPGTDRDVVPADAEAQWISVDGDVVELVVWTGALARAGIGRAALVIRGDAAHELVAPADSVDAPVGPLGDYLYEPDGAVIRARLIGDLARSMGAWMISERIAYLTGDRAVHTPFARGFRVLERLPADERGCGARFRTAGSARSRSRSAASTSIPPRCAPG</sequence>
<name>A0ABM8H432_9MICO</name>
<feature type="compositionally biased region" description="Low complexity" evidence="1">
    <location>
        <begin position="143"/>
        <end position="159"/>
    </location>
</feature>
<feature type="region of interest" description="Disordered" evidence="1">
    <location>
        <begin position="143"/>
        <end position="167"/>
    </location>
</feature>